<name>A0A8B6F0B3_MYTGA</name>
<accession>A0A8B6F0B3</accession>
<dbReference type="AlphaFoldDB" id="A0A8B6F0B3"/>
<organism evidence="2 3">
    <name type="scientific">Mytilus galloprovincialis</name>
    <name type="common">Mediterranean mussel</name>
    <dbReference type="NCBI Taxonomy" id="29158"/>
    <lineage>
        <taxon>Eukaryota</taxon>
        <taxon>Metazoa</taxon>
        <taxon>Spiralia</taxon>
        <taxon>Lophotrochozoa</taxon>
        <taxon>Mollusca</taxon>
        <taxon>Bivalvia</taxon>
        <taxon>Autobranchia</taxon>
        <taxon>Pteriomorphia</taxon>
        <taxon>Mytilida</taxon>
        <taxon>Mytiloidea</taxon>
        <taxon>Mytilidae</taxon>
        <taxon>Mytilinae</taxon>
        <taxon>Mytilus</taxon>
    </lineage>
</organism>
<evidence type="ECO:0000313" key="3">
    <source>
        <dbReference type="Proteomes" id="UP000596742"/>
    </source>
</evidence>
<dbReference type="SUPFAM" id="SSF52540">
    <property type="entry name" value="P-loop containing nucleoside triphosphate hydrolases"/>
    <property type="match status" value="1"/>
</dbReference>
<dbReference type="InterPro" id="IPR027417">
    <property type="entry name" value="P-loop_NTPase"/>
</dbReference>
<protein>
    <recommendedName>
        <fullName evidence="1">Helicase C-terminal domain-containing protein</fullName>
    </recommendedName>
</protein>
<comment type="caution">
    <text evidence="2">The sequence shown here is derived from an EMBL/GenBank/DDBJ whole genome shotgun (WGS) entry which is preliminary data.</text>
</comment>
<dbReference type="OrthoDB" id="6142193at2759"/>
<dbReference type="EMBL" id="UYJE01005918">
    <property type="protein sequence ID" value="VDI41629.1"/>
    <property type="molecule type" value="Genomic_DNA"/>
</dbReference>
<evidence type="ECO:0000313" key="2">
    <source>
        <dbReference type="EMBL" id="VDI41629.1"/>
    </source>
</evidence>
<dbReference type="Proteomes" id="UP000596742">
    <property type="component" value="Unassembled WGS sequence"/>
</dbReference>
<dbReference type="Gene3D" id="3.40.50.300">
    <property type="entry name" value="P-loop containing nucleotide triphosphate hydrolases"/>
    <property type="match status" value="1"/>
</dbReference>
<proteinExistence type="predicted"/>
<sequence>MVMCWLADGLCDNVFHKTMICCTSIKDAANIYAYVSTEISTCKQVQMFHSETSPDSKKQIFECLNNPGSRIKVVIATSALIMGIDMTGFSNVIMYGAPKSIVDLIQ</sequence>
<evidence type="ECO:0000259" key="1">
    <source>
        <dbReference type="PROSITE" id="PS51194"/>
    </source>
</evidence>
<keyword evidence="3" id="KW-1185">Reference proteome</keyword>
<dbReference type="PROSITE" id="PS51194">
    <property type="entry name" value="HELICASE_CTER"/>
    <property type="match status" value="1"/>
</dbReference>
<feature type="domain" description="Helicase C-terminal" evidence="1">
    <location>
        <begin position="6"/>
        <end position="106"/>
    </location>
</feature>
<reference evidence="2" key="1">
    <citation type="submission" date="2018-11" db="EMBL/GenBank/DDBJ databases">
        <authorList>
            <person name="Alioto T."/>
            <person name="Alioto T."/>
        </authorList>
    </citation>
    <scope>NUCLEOTIDE SEQUENCE</scope>
</reference>
<dbReference type="InterPro" id="IPR001650">
    <property type="entry name" value="Helicase_C-like"/>
</dbReference>
<dbReference type="Pfam" id="PF00271">
    <property type="entry name" value="Helicase_C"/>
    <property type="match status" value="1"/>
</dbReference>
<gene>
    <name evidence="2" type="ORF">MGAL_10B073702</name>
</gene>